<evidence type="ECO:0000256" key="1">
    <source>
        <dbReference type="PROSITE-ProRule" id="PRU00042"/>
    </source>
</evidence>
<gene>
    <name evidence="5" type="ORF">CCAM_LOCUS40017</name>
</gene>
<dbReference type="AlphaFoldDB" id="A0A484NA26"/>
<dbReference type="PROSITE" id="PS00028">
    <property type="entry name" value="ZINC_FINGER_C2H2_1"/>
    <property type="match status" value="1"/>
</dbReference>
<keyword evidence="1" id="KW-0863">Zinc-finger</keyword>
<feature type="region of interest" description="Disordered" evidence="2">
    <location>
        <begin position="71"/>
        <end position="90"/>
    </location>
</feature>
<keyword evidence="6" id="KW-1185">Reference proteome</keyword>
<dbReference type="InterPro" id="IPR013087">
    <property type="entry name" value="Znf_C2H2_type"/>
</dbReference>
<sequence>MKLSTLRSLLGLLLLHLGCFVFSPATQRRRGEARRRRSERLSPSRLKRATARAASLSWLFAKRLFHCAAAPTPPERRRPSAPSPCSSSRSLTKPIFITSASPEKLFRGRVSGPGYYTRPELYPCGICGEIFHGGGALEQHRFSKHAISELVEGDSGHNVVRMIFKSGWPVTAKKPVVNRVLKIHSSPKILAPFEEYRERVKSRAARRVARRGGDERCIADGNELLRFYCATFLCDLSGGACGHQYCSACRIIRTGFSAKMDGIPTQPSGWKAHRAVPGEIEEEFKFMNVKRAVIVCRVVAGRVGCDPGLAGKEDPSFDSYISGVGPRSDGEDELWVFNPTAVLPCFVIVYTA</sequence>
<proteinExistence type="predicted"/>
<organism evidence="5 6">
    <name type="scientific">Cuscuta campestris</name>
    <dbReference type="NCBI Taxonomy" id="132261"/>
    <lineage>
        <taxon>Eukaryota</taxon>
        <taxon>Viridiplantae</taxon>
        <taxon>Streptophyta</taxon>
        <taxon>Embryophyta</taxon>
        <taxon>Tracheophyta</taxon>
        <taxon>Spermatophyta</taxon>
        <taxon>Magnoliopsida</taxon>
        <taxon>eudicotyledons</taxon>
        <taxon>Gunneridae</taxon>
        <taxon>Pentapetalae</taxon>
        <taxon>asterids</taxon>
        <taxon>lamiids</taxon>
        <taxon>Solanales</taxon>
        <taxon>Convolvulaceae</taxon>
        <taxon>Cuscuteae</taxon>
        <taxon>Cuscuta</taxon>
        <taxon>Cuscuta subgen. Grammica</taxon>
        <taxon>Cuscuta sect. Cleistogrammica</taxon>
    </lineage>
</organism>
<dbReference type="Proteomes" id="UP000595140">
    <property type="component" value="Unassembled WGS sequence"/>
</dbReference>
<evidence type="ECO:0000256" key="2">
    <source>
        <dbReference type="SAM" id="MobiDB-lite"/>
    </source>
</evidence>
<feature type="domain" description="C2H2-type" evidence="4">
    <location>
        <begin position="122"/>
        <end position="146"/>
    </location>
</feature>
<keyword evidence="3" id="KW-0732">Signal</keyword>
<reference evidence="5 6" key="1">
    <citation type="submission" date="2018-04" db="EMBL/GenBank/DDBJ databases">
        <authorList>
            <person name="Vogel A."/>
        </authorList>
    </citation>
    <scope>NUCLEOTIDE SEQUENCE [LARGE SCALE GENOMIC DNA]</scope>
</reference>
<dbReference type="EMBL" id="OOIL02006568">
    <property type="protein sequence ID" value="VFQ98241.1"/>
    <property type="molecule type" value="Genomic_DNA"/>
</dbReference>
<evidence type="ECO:0000313" key="6">
    <source>
        <dbReference type="Proteomes" id="UP000595140"/>
    </source>
</evidence>
<evidence type="ECO:0000256" key="3">
    <source>
        <dbReference type="SAM" id="SignalP"/>
    </source>
</evidence>
<keyword evidence="1" id="KW-0479">Metal-binding</keyword>
<feature type="signal peptide" evidence="3">
    <location>
        <begin position="1"/>
        <end position="25"/>
    </location>
</feature>
<name>A0A484NA26_9ASTE</name>
<dbReference type="PROSITE" id="PS50157">
    <property type="entry name" value="ZINC_FINGER_C2H2_2"/>
    <property type="match status" value="1"/>
</dbReference>
<dbReference type="PANTHER" id="PTHR31681">
    <property type="entry name" value="C2H2-LIKE ZINC FINGER PROTEIN"/>
    <property type="match status" value="1"/>
</dbReference>
<dbReference type="OrthoDB" id="9514740at2759"/>
<dbReference type="PANTHER" id="PTHR31681:SF4">
    <property type="entry name" value="C2H2-LIKE ZINC FINGER PROTEIN"/>
    <property type="match status" value="1"/>
</dbReference>
<accession>A0A484NA26</accession>
<protein>
    <recommendedName>
        <fullName evidence="4">C2H2-type domain-containing protein</fullName>
    </recommendedName>
</protein>
<dbReference type="SUPFAM" id="SSF56399">
    <property type="entry name" value="ADP-ribosylation"/>
    <property type="match status" value="1"/>
</dbReference>
<evidence type="ECO:0000259" key="4">
    <source>
        <dbReference type="PROSITE" id="PS50157"/>
    </source>
</evidence>
<feature type="chain" id="PRO_5019729463" description="C2H2-type domain-containing protein" evidence="3">
    <location>
        <begin position="26"/>
        <end position="352"/>
    </location>
</feature>
<dbReference type="Gene3D" id="3.90.228.10">
    <property type="match status" value="1"/>
</dbReference>
<evidence type="ECO:0000313" key="5">
    <source>
        <dbReference type="EMBL" id="VFQ98241.1"/>
    </source>
</evidence>
<dbReference type="GO" id="GO:0008270">
    <property type="term" value="F:zinc ion binding"/>
    <property type="evidence" value="ECO:0007669"/>
    <property type="project" value="UniProtKB-KW"/>
</dbReference>
<keyword evidence="1" id="KW-0862">Zinc</keyword>